<dbReference type="Proteomes" id="UP001218218">
    <property type="component" value="Unassembled WGS sequence"/>
</dbReference>
<name>A0AAD7E9A9_9AGAR</name>
<sequence length="153" mass="16643">MIFERSAVAKAAYGLSASARIIHEFDVYNALRALQGRSIPTLFGLYRSEENGSGLVLVTSYEGRALPSFDDLGVQDRHTLLSRLIRIHQAGVEHLDVEPRNVVFSKSRGPIIVDFDGASLDHCCGGLSCGELREVARRLGIDLGQLITAAGDF</sequence>
<accession>A0AAD7E9A9</accession>
<dbReference type="InterPro" id="IPR011009">
    <property type="entry name" value="Kinase-like_dom_sf"/>
</dbReference>
<proteinExistence type="predicted"/>
<gene>
    <name evidence="1" type="ORF">DFH08DRAFT_721452</name>
</gene>
<organism evidence="1 2">
    <name type="scientific">Mycena albidolilacea</name>
    <dbReference type="NCBI Taxonomy" id="1033008"/>
    <lineage>
        <taxon>Eukaryota</taxon>
        <taxon>Fungi</taxon>
        <taxon>Dikarya</taxon>
        <taxon>Basidiomycota</taxon>
        <taxon>Agaricomycotina</taxon>
        <taxon>Agaricomycetes</taxon>
        <taxon>Agaricomycetidae</taxon>
        <taxon>Agaricales</taxon>
        <taxon>Marasmiineae</taxon>
        <taxon>Mycenaceae</taxon>
        <taxon>Mycena</taxon>
    </lineage>
</organism>
<evidence type="ECO:0000313" key="1">
    <source>
        <dbReference type="EMBL" id="KAJ7304723.1"/>
    </source>
</evidence>
<protein>
    <recommendedName>
        <fullName evidence="3">Protein kinase domain-containing protein</fullName>
    </recommendedName>
</protein>
<dbReference type="AlphaFoldDB" id="A0AAD7E9A9"/>
<evidence type="ECO:0000313" key="2">
    <source>
        <dbReference type="Proteomes" id="UP001218218"/>
    </source>
</evidence>
<reference evidence="1" key="1">
    <citation type="submission" date="2023-03" db="EMBL/GenBank/DDBJ databases">
        <title>Massive genome expansion in bonnet fungi (Mycena s.s.) driven by repeated elements and novel gene families across ecological guilds.</title>
        <authorList>
            <consortium name="Lawrence Berkeley National Laboratory"/>
            <person name="Harder C.B."/>
            <person name="Miyauchi S."/>
            <person name="Viragh M."/>
            <person name="Kuo A."/>
            <person name="Thoen E."/>
            <person name="Andreopoulos B."/>
            <person name="Lu D."/>
            <person name="Skrede I."/>
            <person name="Drula E."/>
            <person name="Henrissat B."/>
            <person name="Morin E."/>
            <person name="Kohler A."/>
            <person name="Barry K."/>
            <person name="LaButti K."/>
            <person name="Morin E."/>
            <person name="Salamov A."/>
            <person name="Lipzen A."/>
            <person name="Mereny Z."/>
            <person name="Hegedus B."/>
            <person name="Baldrian P."/>
            <person name="Stursova M."/>
            <person name="Weitz H."/>
            <person name="Taylor A."/>
            <person name="Grigoriev I.V."/>
            <person name="Nagy L.G."/>
            <person name="Martin F."/>
            <person name="Kauserud H."/>
        </authorList>
    </citation>
    <scope>NUCLEOTIDE SEQUENCE</scope>
    <source>
        <strain evidence="1">CBHHK002</strain>
    </source>
</reference>
<evidence type="ECO:0008006" key="3">
    <source>
        <dbReference type="Google" id="ProtNLM"/>
    </source>
</evidence>
<dbReference type="SUPFAM" id="SSF56112">
    <property type="entry name" value="Protein kinase-like (PK-like)"/>
    <property type="match status" value="1"/>
</dbReference>
<keyword evidence="2" id="KW-1185">Reference proteome</keyword>
<comment type="caution">
    <text evidence="1">The sequence shown here is derived from an EMBL/GenBank/DDBJ whole genome shotgun (WGS) entry which is preliminary data.</text>
</comment>
<dbReference type="EMBL" id="JARIHO010000099">
    <property type="protein sequence ID" value="KAJ7304723.1"/>
    <property type="molecule type" value="Genomic_DNA"/>
</dbReference>